<name>A0A9N8EGV9_9STRA</name>
<organism evidence="2 3">
    <name type="scientific">Seminavis robusta</name>
    <dbReference type="NCBI Taxonomy" id="568900"/>
    <lineage>
        <taxon>Eukaryota</taxon>
        <taxon>Sar</taxon>
        <taxon>Stramenopiles</taxon>
        <taxon>Ochrophyta</taxon>
        <taxon>Bacillariophyta</taxon>
        <taxon>Bacillariophyceae</taxon>
        <taxon>Bacillariophycidae</taxon>
        <taxon>Naviculales</taxon>
        <taxon>Naviculaceae</taxon>
        <taxon>Seminavis</taxon>
    </lineage>
</organism>
<evidence type="ECO:0000313" key="3">
    <source>
        <dbReference type="Proteomes" id="UP001153069"/>
    </source>
</evidence>
<comment type="caution">
    <text evidence="2">The sequence shown here is derived from an EMBL/GenBank/DDBJ whole genome shotgun (WGS) entry which is preliminary data.</text>
</comment>
<evidence type="ECO:0000313" key="2">
    <source>
        <dbReference type="EMBL" id="CAB9520140.1"/>
    </source>
</evidence>
<keyword evidence="3" id="KW-1185">Reference proteome</keyword>
<proteinExistence type="predicted"/>
<evidence type="ECO:0000256" key="1">
    <source>
        <dbReference type="SAM" id="MobiDB-lite"/>
    </source>
</evidence>
<dbReference type="AlphaFoldDB" id="A0A9N8EGV9"/>
<dbReference type="EMBL" id="CAICTM010001075">
    <property type="protein sequence ID" value="CAB9520140.1"/>
    <property type="molecule type" value="Genomic_DNA"/>
</dbReference>
<accession>A0A9N8EGV9</accession>
<reference evidence="2" key="1">
    <citation type="submission" date="2020-06" db="EMBL/GenBank/DDBJ databases">
        <authorList>
            <consortium name="Plant Systems Biology data submission"/>
        </authorList>
    </citation>
    <scope>NUCLEOTIDE SEQUENCE</scope>
    <source>
        <strain evidence="2">D6</strain>
    </source>
</reference>
<protein>
    <submittedName>
        <fullName evidence="2">Uncharacterized protein</fullName>
    </submittedName>
</protein>
<dbReference type="Proteomes" id="UP001153069">
    <property type="component" value="Unassembled WGS sequence"/>
</dbReference>
<gene>
    <name evidence="2" type="ORF">SEMRO_1077_G238610.1</name>
</gene>
<feature type="compositionally biased region" description="Low complexity" evidence="1">
    <location>
        <begin position="80"/>
        <end position="90"/>
    </location>
</feature>
<feature type="region of interest" description="Disordered" evidence="1">
    <location>
        <begin position="80"/>
        <end position="104"/>
    </location>
</feature>
<sequence length="104" mass="11157">MGSCVSTTSNNKKSSKNQIVVVEDQQKNRKLLNNRVDVVEKAQPTAPVRKYAENNTVAGDQEEALFEDPSGPPAISIFPSSPASVSAGSPEMNVEMKLSSPKPQ</sequence>